<dbReference type="RefSeq" id="WP_086076881.1">
    <property type="nucleotide sequence ID" value="NZ_CP021111.1"/>
</dbReference>
<dbReference type="KEGG" id="bgm:CAL15_00795"/>
<dbReference type="STRING" id="463040.CAL15_00795"/>
<gene>
    <name evidence="2" type="ORF">CAL15_00795</name>
</gene>
<accession>A0A1W6Z6M6</accession>
<dbReference type="Proteomes" id="UP000194161">
    <property type="component" value="Chromosome"/>
</dbReference>
<dbReference type="AlphaFoldDB" id="A0A1W6Z6M6"/>
<protein>
    <submittedName>
        <fullName evidence="2">Uncharacterized protein</fullName>
    </submittedName>
</protein>
<name>A0A1W6Z6M6_9BORD</name>
<dbReference type="EMBL" id="CP021111">
    <property type="protein sequence ID" value="ARP93043.1"/>
    <property type="molecule type" value="Genomic_DNA"/>
</dbReference>
<feature type="region of interest" description="Disordered" evidence="1">
    <location>
        <begin position="1"/>
        <end position="28"/>
    </location>
</feature>
<keyword evidence="3" id="KW-1185">Reference proteome</keyword>
<evidence type="ECO:0000313" key="3">
    <source>
        <dbReference type="Proteomes" id="UP000194161"/>
    </source>
</evidence>
<evidence type="ECO:0000313" key="2">
    <source>
        <dbReference type="EMBL" id="ARP93043.1"/>
    </source>
</evidence>
<evidence type="ECO:0000256" key="1">
    <source>
        <dbReference type="SAM" id="MobiDB-lite"/>
    </source>
</evidence>
<reference evidence="2 3" key="1">
    <citation type="submission" date="2017-05" db="EMBL/GenBank/DDBJ databases">
        <title>Complete and WGS of Bordetella genogroups.</title>
        <authorList>
            <person name="Spilker T."/>
            <person name="LiPuma J."/>
        </authorList>
    </citation>
    <scope>NUCLEOTIDE SEQUENCE [LARGE SCALE GENOMIC DNA]</scope>
    <source>
        <strain evidence="2 3">AU7206</strain>
    </source>
</reference>
<proteinExistence type="predicted"/>
<organism evidence="2 3">
    <name type="scientific">Bordetella genomosp. 13</name>
    <dbReference type="NCBI Taxonomy" id="463040"/>
    <lineage>
        <taxon>Bacteria</taxon>
        <taxon>Pseudomonadati</taxon>
        <taxon>Pseudomonadota</taxon>
        <taxon>Betaproteobacteria</taxon>
        <taxon>Burkholderiales</taxon>
        <taxon>Alcaligenaceae</taxon>
        <taxon>Bordetella</taxon>
    </lineage>
</organism>
<sequence>MTRVSLSMSDLHPPVLSGTPRKFHGRFPDGGEDDVYSSVCRLLHEYGPDAMAAALLGEAKRILTDADSQESDSRLDEADDLSYLARNLQCSSLRPDWLKRVEASRDFQSKGKALDARLDDCDATRHTVATLLQPIVDMTGRLNSVLEDWRQISLKTWLAQNMPKDDAIGCGRAARAQIHRQASEVHCKTAQLVKRALDCRGKYRDNWFADTTHSSDIDERLTTCVAFEILPGKYVQTWECWQRYDDALADYAGKVATLAKMPWPTSEASQLYLIVQEKIESFADLFCKLLGESNLDSVRSIRRYLQAATTESSTG</sequence>